<gene>
    <name evidence="2" type="ORF">CTEN210_01318</name>
</gene>
<evidence type="ECO:0000256" key="1">
    <source>
        <dbReference type="SAM" id="SignalP"/>
    </source>
</evidence>
<evidence type="ECO:0000313" key="3">
    <source>
        <dbReference type="Proteomes" id="UP001054902"/>
    </source>
</evidence>
<evidence type="ECO:0008006" key="4">
    <source>
        <dbReference type="Google" id="ProtNLM"/>
    </source>
</evidence>
<reference evidence="2 3" key="1">
    <citation type="journal article" date="2021" name="Sci. Rep.">
        <title>The genome of the diatom Chaetoceros tenuissimus carries an ancient integrated fragment of an extant virus.</title>
        <authorList>
            <person name="Hongo Y."/>
            <person name="Kimura K."/>
            <person name="Takaki Y."/>
            <person name="Yoshida Y."/>
            <person name="Baba S."/>
            <person name="Kobayashi G."/>
            <person name="Nagasaki K."/>
            <person name="Hano T."/>
            <person name="Tomaru Y."/>
        </authorList>
    </citation>
    <scope>NUCLEOTIDE SEQUENCE [LARGE SCALE GENOMIC DNA]</scope>
    <source>
        <strain evidence="2 3">NIES-3715</strain>
    </source>
</reference>
<feature type="signal peptide" evidence="1">
    <location>
        <begin position="1"/>
        <end position="19"/>
    </location>
</feature>
<keyword evidence="1" id="KW-0732">Signal</keyword>
<name>A0AAD3CFT1_9STRA</name>
<dbReference type="EMBL" id="BLLK01000020">
    <property type="protein sequence ID" value="GFH44844.1"/>
    <property type="molecule type" value="Genomic_DNA"/>
</dbReference>
<keyword evidence="3" id="KW-1185">Reference proteome</keyword>
<dbReference type="Proteomes" id="UP001054902">
    <property type="component" value="Unassembled WGS sequence"/>
</dbReference>
<comment type="caution">
    <text evidence="2">The sequence shown here is derived from an EMBL/GenBank/DDBJ whole genome shotgun (WGS) entry which is preliminary data.</text>
</comment>
<protein>
    <recommendedName>
        <fullName evidence="4">START domain-containing protein</fullName>
    </recommendedName>
</protein>
<organism evidence="2 3">
    <name type="scientific">Chaetoceros tenuissimus</name>
    <dbReference type="NCBI Taxonomy" id="426638"/>
    <lineage>
        <taxon>Eukaryota</taxon>
        <taxon>Sar</taxon>
        <taxon>Stramenopiles</taxon>
        <taxon>Ochrophyta</taxon>
        <taxon>Bacillariophyta</taxon>
        <taxon>Coscinodiscophyceae</taxon>
        <taxon>Chaetocerotophycidae</taxon>
        <taxon>Chaetocerotales</taxon>
        <taxon>Chaetocerotaceae</taxon>
        <taxon>Chaetoceros</taxon>
    </lineage>
</organism>
<feature type="chain" id="PRO_5041917484" description="START domain-containing protein" evidence="1">
    <location>
        <begin position="20"/>
        <end position="413"/>
    </location>
</feature>
<dbReference type="AlphaFoldDB" id="A0AAD3CFT1"/>
<sequence>MTSSSTWLVLSWMLLLVQLHTTSIDASSMHPLPKFSHGTNYKEFETNLKPHQNELSHVTPLSSLKKRLAILLTNRQVQDQKLMKHQCQTRFMFQMPLKHNLYQYMFGKADEADQTHNYLQLQFNHDQVGITRPKPRLVQNVSLKKTTWWPNSQDEQDLCGDEIETCFSKQGEWNVKCFRKRMGQGHALYESLKDHILHWEFEHSEKGRNGIVNVSNQHRYCTIHSSPGENEQEQEWNSYRPHTKLITFAEFQWKLPRLPFLKDAKVPHVIQNVGKKLWKPPSMFVMNPVAVVYDLIDESTHDGDLFSSSAYATMKGHLLSGEERVTVILRNDANSQYPATSTVATTATSLHFASNGVTSDGGPYVDVEICSYSKAAPSLLGKLVWPFIGRKQDNFFKCEMEALQKMTQQNLEE</sequence>
<accession>A0AAD3CFT1</accession>
<evidence type="ECO:0000313" key="2">
    <source>
        <dbReference type="EMBL" id="GFH44844.1"/>
    </source>
</evidence>
<proteinExistence type="predicted"/>